<name>A0A8S9G900_BRACR</name>
<accession>A0A8S9G900</accession>
<evidence type="ECO:0000313" key="3">
    <source>
        <dbReference type="Proteomes" id="UP000712281"/>
    </source>
</evidence>
<organism evidence="2 3">
    <name type="scientific">Brassica cretica</name>
    <name type="common">Mustard</name>
    <dbReference type="NCBI Taxonomy" id="69181"/>
    <lineage>
        <taxon>Eukaryota</taxon>
        <taxon>Viridiplantae</taxon>
        <taxon>Streptophyta</taxon>
        <taxon>Embryophyta</taxon>
        <taxon>Tracheophyta</taxon>
        <taxon>Spermatophyta</taxon>
        <taxon>Magnoliopsida</taxon>
        <taxon>eudicotyledons</taxon>
        <taxon>Gunneridae</taxon>
        <taxon>Pentapetalae</taxon>
        <taxon>rosids</taxon>
        <taxon>malvids</taxon>
        <taxon>Brassicales</taxon>
        <taxon>Brassicaceae</taxon>
        <taxon>Brassiceae</taxon>
        <taxon>Brassica</taxon>
    </lineage>
</organism>
<evidence type="ECO:0000313" key="2">
    <source>
        <dbReference type="EMBL" id="KAF2541097.1"/>
    </source>
</evidence>
<proteinExistence type="predicted"/>
<sequence length="89" mass="10219">MNGKLGFQTLSLKADPHLTSITPIVSPLHQRGRTRPKIKIYLTRSERYSRLSSPGSRAYQRKKEEMAGGGKKQRRTEPEPEWAHLPEHI</sequence>
<dbReference type="Proteomes" id="UP000712281">
    <property type="component" value="Unassembled WGS sequence"/>
</dbReference>
<feature type="compositionally biased region" description="Basic and acidic residues" evidence="1">
    <location>
        <begin position="75"/>
        <end position="89"/>
    </location>
</feature>
<protein>
    <submittedName>
        <fullName evidence="2">Uncharacterized protein</fullName>
    </submittedName>
</protein>
<reference evidence="2" key="1">
    <citation type="submission" date="2019-12" db="EMBL/GenBank/DDBJ databases">
        <title>Genome sequencing and annotation of Brassica cretica.</title>
        <authorList>
            <person name="Studholme D.J."/>
            <person name="Sarris P.F."/>
        </authorList>
    </citation>
    <scope>NUCLEOTIDE SEQUENCE</scope>
    <source>
        <strain evidence="2">PFS-001/15</strain>
        <tissue evidence="2">Leaf</tissue>
    </source>
</reference>
<comment type="caution">
    <text evidence="2">The sequence shown here is derived from an EMBL/GenBank/DDBJ whole genome shotgun (WGS) entry which is preliminary data.</text>
</comment>
<feature type="region of interest" description="Disordered" evidence="1">
    <location>
        <begin position="49"/>
        <end position="89"/>
    </location>
</feature>
<dbReference type="EMBL" id="QGKW02002005">
    <property type="protein sequence ID" value="KAF2541097.1"/>
    <property type="molecule type" value="Genomic_DNA"/>
</dbReference>
<dbReference type="AlphaFoldDB" id="A0A8S9G900"/>
<evidence type="ECO:0000256" key="1">
    <source>
        <dbReference type="SAM" id="MobiDB-lite"/>
    </source>
</evidence>
<gene>
    <name evidence="2" type="ORF">F2Q68_00029224</name>
</gene>